<evidence type="ECO:0000256" key="4">
    <source>
        <dbReference type="ARBA" id="ARBA00023212"/>
    </source>
</evidence>
<evidence type="ECO:0000313" key="8">
    <source>
        <dbReference type="Proteomes" id="UP000007259"/>
    </source>
</evidence>
<dbReference type="OMA" id="RDHQPNR"/>
<dbReference type="PANTHER" id="PTHR12968:SF5">
    <property type="entry name" value="MECKEL SYNDROME TYPE 1 PROTEIN"/>
    <property type="match status" value="1"/>
</dbReference>
<evidence type="ECO:0000313" key="7">
    <source>
        <dbReference type="EMBL" id="CBZ27304.1"/>
    </source>
</evidence>
<keyword evidence="2" id="KW-0963">Cytoplasm</keyword>
<keyword evidence="3" id="KW-0970">Cilium biogenesis/degradation</keyword>
<proteinExistence type="predicted"/>
<reference evidence="7 8" key="1">
    <citation type="journal article" date="2011" name="Genome Res.">
        <title>Chromosome and gene copy number variation allow major structural change between species and strains of Leishmania.</title>
        <authorList>
            <person name="Rogers M.B."/>
            <person name="Hilley J.D."/>
            <person name="Dickens N.J."/>
            <person name="Wilkes J."/>
            <person name="Bates P.A."/>
            <person name="Depledge D.P."/>
            <person name="Harris D."/>
            <person name="Her Y."/>
            <person name="Herzyk P."/>
            <person name="Imamura H."/>
            <person name="Otto T.D."/>
            <person name="Sanders M."/>
            <person name="Seeger K."/>
            <person name="Dujardin J.C."/>
            <person name="Berriman M."/>
            <person name="Smith D.F."/>
            <person name="Hertz-Fowler C."/>
            <person name="Mottram J.C."/>
        </authorList>
    </citation>
    <scope>NUCLEOTIDE SEQUENCE [LARGE SCALE GENOMIC DNA]</scope>
    <source>
        <strain evidence="7 8">MHOM/GT/2001/U1103</strain>
    </source>
</reference>
<feature type="region of interest" description="Disordered" evidence="6">
    <location>
        <begin position="204"/>
        <end position="226"/>
    </location>
</feature>
<evidence type="ECO:0000256" key="5">
    <source>
        <dbReference type="ARBA" id="ARBA00023273"/>
    </source>
</evidence>
<sequence length="673" mass="70747">MNVFHFASSQRYRSRVPLRQLTFTVAVYRAIVVEEDKAELLVEATVAWDGKVLSPAETLSIYKDVTHLSRREAAGTAPYNDKSGVQGGASALGLEGAPPVSSPAIVPAPAPGPLLPNIPSLPALSDAIAQISRLQFFFFTRPSLEDFINQAEEDVPVDPSPGPSLLAPIVLRQHRRDHQPNRCMFLMWAAGELLVCGRPPGAASPGPVGGADDVAGGDSANGDSHAAASLTVHPTTAAAPLLPSAAGVASSIDLDDVTWGGTERVLCTLTAEQDEYFFTAKPSLNKLHTLLVDAAYIYTFRVTVSRAGASVGQREPLAGDGTRRGVPADGCLLPSSIAPLEVLLANVRDLAQSVAEQYESLEIGKVAVARRLLRQVAMMAPLERVGTDGGATAAAAAASVSSSSEVARRRRWQGTLGLSMPFSAAADRTGARGTMGTLTSSSRSQRATSFGAALLSSTGVKRSASSLPCGSCQYHIFGTVDRCVGIAEWTLFVRCRLVEDDSVTPSMYDPHPTSSSSSSAVCEFISQLAHASTFVEGEFLLDVDHVFNLPFDYSFVGAALPSSPLRLIATAFTEGAAAEGLQAPVAYACVSLPIASPGHHTVTAPMWAPHKTGVEFLRSTLVGGAPGLVDVRQAGPAPAHRTGLNVKEGLYTDSVGTLRITVNIIHHKNQDND</sequence>
<dbReference type="Proteomes" id="UP000007259">
    <property type="component" value="Chromosome 23"/>
</dbReference>
<keyword evidence="8" id="KW-1185">Reference proteome</keyword>
<dbReference type="AlphaFoldDB" id="E9AWG8"/>
<evidence type="ECO:0000256" key="2">
    <source>
        <dbReference type="ARBA" id="ARBA00022490"/>
    </source>
</evidence>
<organism evidence="7 8">
    <name type="scientific">Leishmania mexicana (strain MHOM/GT/2001/U1103)</name>
    <dbReference type="NCBI Taxonomy" id="929439"/>
    <lineage>
        <taxon>Eukaryota</taxon>
        <taxon>Discoba</taxon>
        <taxon>Euglenozoa</taxon>
        <taxon>Kinetoplastea</taxon>
        <taxon>Metakinetoplastina</taxon>
        <taxon>Trypanosomatida</taxon>
        <taxon>Trypanosomatidae</taxon>
        <taxon>Leishmaniinae</taxon>
        <taxon>Leishmania</taxon>
    </lineage>
</organism>
<name>E9AWG8_LEIMU</name>
<dbReference type="PhylomeDB" id="E9AWG8"/>
<dbReference type="Pfam" id="PF07162">
    <property type="entry name" value="B9-C2"/>
    <property type="match status" value="1"/>
</dbReference>
<evidence type="ECO:0000256" key="6">
    <source>
        <dbReference type="SAM" id="MobiDB-lite"/>
    </source>
</evidence>
<keyword evidence="4" id="KW-0206">Cytoskeleton</keyword>
<protein>
    <submittedName>
        <fullName evidence="7">Uncharacterized protein</fullName>
    </submittedName>
</protein>
<dbReference type="VEuPathDB" id="TriTrypDB:LmxM.23.1710"/>
<evidence type="ECO:0000256" key="1">
    <source>
        <dbReference type="ARBA" id="ARBA00004120"/>
    </source>
</evidence>
<evidence type="ECO:0000256" key="3">
    <source>
        <dbReference type="ARBA" id="ARBA00022794"/>
    </source>
</evidence>
<dbReference type="RefSeq" id="XP_003875790.1">
    <property type="nucleotide sequence ID" value="XM_003875741.1"/>
</dbReference>
<accession>E9AWG8</accession>
<dbReference type="GeneID" id="13454307"/>
<dbReference type="EMBL" id="FR799576">
    <property type="protein sequence ID" value="CBZ27304.1"/>
    <property type="molecule type" value="Genomic_DNA"/>
</dbReference>
<comment type="subcellular location">
    <subcellularLocation>
        <location evidence="1">Cytoplasm</location>
        <location evidence="1">Cytoskeleton</location>
        <location evidence="1">Cilium basal body</location>
    </subcellularLocation>
</comment>
<dbReference type="InterPro" id="IPR010796">
    <property type="entry name" value="C2_B9-type_dom"/>
</dbReference>
<gene>
    <name evidence="7" type="ORF">LMXM_23_1710</name>
</gene>
<dbReference type="GO" id="GO:0060271">
    <property type="term" value="P:cilium assembly"/>
    <property type="evidence" value="ECO:0007669"/>
    <property type="project" value="TreeGrafter"/>
</dbReference>
<keyword evidence="5" id="KW-0966">Cell projection</keyword>
<dbReference type="PANTHER" id="PTHR12968">
    <property type="entry name" value="B9 DOMAIN-CONTAINING"/>
    <property type="match status" value="1"/>
</dbReference>
<dbReference type="KEGG" id="lmi:LMXM_23_1710"/>
<dbReference type="OrthoDB" id="272454at2759"/>
<dbReference type="GO" id="GO:0036038">
    <property type="term" value="C:MKS complex"/>
    <property type="evidence" value="ECO:0007669"/>
    <property type="project" value="TreeGrafter"/>
</dbReference>